<gene>
    <name evidence="1" type="ORF">J437_LFUL009804</name>
</gene>
<protein>
    <submittedName>
        <fullName evidence="1">Uncharacterized protein</fullName>
    </submittedName>
</protein>
<keyword evidence="2" id="KW-1185">Reference proteome</keyword>
<organism evidence="1 2">
    <name type="scientific">Ladona fulva</name>
    <name type="common">Scarce chaser dragonfly</name>
    <name type="synonym">Libellula fulva</name>
    <dbReference type="NCBI Taxonomy" id="123851"/>
    <lineage>
        <taxon>Eukaryota</taxon>
        <taxon>Metazoa</taxon>
        <taxon>Ecdysozoa</taxon>
        <taxon>Arthropoda</taxon>
        <taxon>Hexapoda</taxon>
        <taxon>Insecta</taxon>
        <taxon>Pterygota</taxon>
        <taxon>Palaeoptera</taxon>
        <taxon>Odonata</taxon>
        <taxon>Epiprocta</taxon>
        <taxon>Anisoptera</taxon>
        <taxon>Libelluloidea</taxon>
        <taxon>Libellulidae</taxon>
        <taxon>Ladona</taxon>
    </lineage>
</organism>
<dbReference type="Proteomes" id="UP000792457">
    <property type="component" value="Unassembled WGS sequence"/>
</dbReference>
<dbReference type="EMBL" id="KZ308230">
    <property type="protein sequence ID" value="KAG8225234.1"/>
    <property type="molecule type" value="Genomic_DNA"/>
</dbReference>
<reference evidence="1" key="1">
    <citation type="submission" date="2013-04" db="EMBL/GenBank/DDBJ databases">
        <authorList>
            <person name="Qu J."/>
            <person name="Murali S.C."/>
            <person name="Bandaranaike D."/>
            <person name="Bellair M."/>
            <person name="Blankenburg K."/>
            <person name="Chao H."/>
            <person name="Dinh H."/>
            <person name="Doddapaneni H."/>
            <person name="Downs B."/>
            <person name="Dugan-Rocha S."/>
            <person name="Elkadiri S."/>
            <person name="Gnanaolivu R.D."/>
            <person name="Hernandez B."/>
            <person name="Javaid M."/>
            <person name="Jayaseelan J.C."/>
            <person name="Lee S."/>
            <person name="Li M."/>
            <person name="Ming W."/>
            <person name="Munidasa M."/>
            <person name="Muniz J."/>
            <person name="Nguyen L."/>
            <person name="Ongeri F."/>
            <person name="Osuji N."/>
            <person name="Pu L.-L."/>
            <person name="Puazo M."/>
            <person name="Qu C."/>
            <person name="Quiroz J."/>
            <person name="Raj R."/>
            <person name="Weissenberger G."/>
            <person name="Xin Y."/>
            <person name="Zou X."/>
            <person name="Han Y."/>
            <person name="Richards S."/>
            <person name="Worley K."/>
            <person name="Muzny D."/>
            <person name="Gibbs R."/>
        </authorList>
    </citation>
    <scope>NUCLEOTIDE SEQUENCE</scope>
    <source>
        <strain evidence="1">Sampled in the wild</strain>
    </source>
</reference>
<evidence type="ECO:0000313" key="2">
    <source>
        <dbReference type="Proteomes" id="UP000792457"/>
    </source>
</evidence>
<proteinExistence type="predicted"/>
<reference evidence="1" key="2">
    <citation type="submission" date="2017-10" db="EMBL/GenBank/DDBJ databases">
        <title>Ladona fulva Genome sequencing and assembly.</title>
        <authorList>
            <person name="Murali S."/>
            <person name="Richards S."/>
            <person name="Bandaranaike D."/>
            <person name="Bellair M."/>
            <person name="Blankenburg K."/>
            <person name="Chao H."/>
            <person name="Dinh H."/>
            <person name="Doddapaneni H."/>
            <person name="Dugan-Rocha S."/>
            <person name="Elkadiri S."/>
            <person name="Gnanaolivu R."/>
            <person name="Hernandez B."/>
            <person name="Skinner E."/>
            <person name="Javaid M."/>
            <person name="Lee S."/>
            <person name="Li M."/>
            <person name="Ming W."/>
            <person name="Munidasa M."/>
            <person name="Muniz J."/>
            <person name="Nguyen L."/>
            <person name="Hughes D."/>
            <person name="Osuji N."/>
            <person name="Pu L.-L."/>
            <person name="Puazo M."/>
            <person name="Qu C."/>
            <person name="Quiroz J."/>
            <person name="Raj R."/>
            <person name="Weissenberger G."/>
            <person name="Xin Y."/>
            <person name="Zou X."/>
            <person name="Han Y."/>
            <person name="Worley K."/>
            <person name="Muzny D."/>
            <person name="Gibbs R."/>
        </authorList>
    </citation>
    <scope>NUCLEOTIDE SEQUENCE</scope>
    <source>
        <strain evidence="1">Sampled in the wild</strain>
    </source>
</reference>
<accession>A0A8K0JZ70</accession>
<evidence type="ECO:0000313" key="1">
    <source>
        <dbReference type="EMBL" id="KAG8225234.1"/>
    </source>
</evidence>
<sequence length="124" mass="14497">MSGSSSASRRCFILWKETRQSHFVIIWTTFDILVSPLNFYWCSLLANGLWIWQPKHSHCCSTYSQSAFLPRLFIKMEWEVEYKGDQRPLQEQRVTCPEGNVQLFIADLCCFGTYAPFKSKISVE</sequence>
<dbReference type="AlphaFoldDB" id="A0A8K0JZ70"/>
<comment type="caution">
    <text evidence="1">The sequence shown here is derived from an EMBL/GenBank/DDBJ whole genome shotgun (WGS) entry which is preliminary data.</text>
</comment>
<name>A0A8K0JZ70_LADFU</name>